<gene>
    <name evidence="2" type="ORF">PsYK624_001120</name>
</gene>
<dbReference type="Gene3D" id="1.25.40.180">
    <property type="match status" value="1"/>
</dbReference>
<dbReference type="Proteomes" id="UP000703269">
    <property type="component" value="Unassembled WGS sequence"/>
</dbReference>
<dbReference type="AlphaFoldDB" id="A0A9P3FVU9"/>
<name>A0A9P3FVU9_9APHY</name>
<feature type="region of interest" description="Disordered" evidence="1">
    <location>
        <begin position="258"/>
        <end position="295"/>
    </location>
</feature>
<dbReference type="OrthoDB" id="3248190at2759"/>
<keyword evidence="3" id="KW-1185">Reference proteome</keyword>
<protein>
    <recommendedName>
        <fullName evidence="4">BTB domain-containing protein</fullName>
    </recommendedName>
</protein>
<evidence type="ECO:0000313" key="2">
    <source>
        <dbReference type="EMBL" id="GJE84037.1"/>
    </source>
</evidence>
<comment type="caution">
    <text evidence="2">The sequence shown here is derived from an EMBL/GenBank/DDBJ whole genome shotgun (WGS) entry which is preliminary data.</text>
</comment>
<dbReference type="SUPFAM" id="SSF48371">
    <property type="entry name" value="ARM repeat"/>
    <property type="match status" value="1"/>
</dbReference>
<accession>A0A9P3FVU9</accession>
<feature type="region of interest" description="Disordered" evidence="1">
    <location>
        <begin position="1"/>
        <end position="49"/>
    </location>
</feature>
<evidence type="ECO:0000313" key="3">
    <source>
        <dbReference type="Proteomes" id="UP000703269"/>
    </source>
</evidence>
<proteinExistence type="predicted"/>
<dbReference type="InterPro" id="IPR016024">
    <property type="entry name" value="ARM-type_fold"/>
</dbReference>
<evidence type="ECO:0008006" key="4">
    <source>
        <dbReference type="Google" id="ProtNLM"/>
    </source>
</evidence>
<organism evidence="2 3">
    <name type="scientific">Phanerochaete sordida</name>
    <dbReference type="NCBI Taxonomy" id="48140"/>
    <lineage>
        <taxon>Eukaryota</taxon>
        <taxon>Fungi</taxon>
        <taxon>Dikarya</taxon>
        <taxon>Basidiomycota</taxon>
        <taxon>Agaricomycotina</taxon>
        <taxon>Agaricomycetes</taxon>
        <taxon>Polyporales</taxon>
        <taxon>Phanerochaetaceae</taxon>
        <taxon>Phanerochaete</taxon>
    </lineage>
</organism>
<dbReference type="EMBL" id="BPQB01000001">
    <property type="protein sequence ID" value="GJE84037.1"/>
    <property type="molecule type" value="Genomic_DNA"/>
</dbReference>
<evidence type="ECO:0000256" key="1">
    <source>
        <dbReference type="SAM" id="MobiDB-lite"/>
    </source>
</evidence>
<sequence length="540" mass="59321">MSDTESFTDIQEMLHSSKGENVSLSPQPSPPIETSPPANGSPSEPSGPRHAKYYFDDGSVIFVVHGTYLFSRDSPRWANTMACRVSYESFELVDESTADFDAFLDVLYSTCYRPPDISTVIEWSAVLRFATEWSFNDIRALAIAHLEPIVNPIEKIVLSHSYTIPEWLPEAYTLLCQRAQPLTAVEIRAIHPEDVELVISVRESLLLEGKPLKANDAATRIADAMRPTSIAAESTSTEAAMDALHPDSSASIQLEAQAANTGEELSDAAKGQGSAPPTPPTSVEDIANSTSPLPVTTPSPDFFEEVAARLVTLTQANAPAVADSIIRCIYRAKWEDGDTVLMHILNLIFEKATRHCELAYLCTALCAQVDDKQSMKRVFFKDLDGKSVSGRRMFRRCLLDTCQAKMDNISSRVKALPSRGEEAVPFDAALERDRTAVRVVGYLFAKQLLGLPDIVALLRQLVPVPSAMRRNEHQTQLVCILLSAVVPSPLSADLTTSRRPLVEEVEPYITILKSMDGLRLGEDTAASRQAILLLHRNGLL</sequence>
<reference evidence="2 3" key="1">
    <citation type="submission" date="2021-08" db="EMBL/GenBank/DDBJ databases">
        <title>Draft Genome Sequence of Phanerochaete sordida strain YK-624.</title>
        <authorList>
            <person name="Mori T."/>
            <person name="Dohra H."/>
            <person name="Suzuki T."/>
            <person name="Kawagishi H."/>
            <person name="Hirai H."/>
        </authorList>
    </citation>
    <scope>NUCLEOTIDE SEQUENCE [LARGE SCALE GENOMIC DNA]</scope>
    <source>
        <strain evidence="2 3">YK-624</strain>
    </source>
</reference>